<keyword evidence="2" id="KW-0690">Ribosome biogenesis</keyword>
<dbReference type="Pfam" id="PF03652">
    <property type="entry name" value="RuvX"/>
    <property type="match status" value="1"/>
</dbReference>
<feature type="domain" description="YqgF/RNase H-like" evidence="5">
    <location>
        <begin position="23"/>
        <end position="123"/>
    </location>
</feature>
<keyword evidence="7" id="KW-1185">Reference proteome</keyword>
<dbReference type="RefSeq" id="XP_012653022.1">
    <property type="nucleotide sequence ID" value="XM_012797568.1"/>
</dbReference>
<dbReference type="GeneID" id="24437131"/>
<dbReference type="PANTHER" id="PTHR33317:SF4">
    <property type="entry name" value="POLYNUCLEOTIDYL TRANSFERASE, RIBONUCLEASE H-LIKE SUPERFAMILY PROTEIN"/>
    <property type="match status" value="1"/>
</dbReference>
<dbReference type="AlphaFoldDB" id="W7X515"/>
<name>W7X515_TETTS</name>
<dbReference type="InterPro" id="IPR005227">
    <property type="entry name" value="YqgF"/>
</dbReference>
<dbReference type="KEGG" id="tet:TTHERM_000077719"/>
<dbReference type="Gene3D" id="3.30.420.140">
    <property type="entry name" value="YqgF/RNase H-like domain"/>
    <property type="match status" value="1"/>
</dbReference>
<dbReference type="InParanoid" id="W7X515"/>
<dbReference type="Proteomes" id="UP000009168">
    <property type="component" value="Unassembled WGS sequence"/>
</dbReference>
<dbReference type="SMART" id="SM00732">
    <property type="entry name" value="YqgFc"/>
    <property type="match status" value="1"/>
</dbReference>
<protein>
    <submittedName>
        <fullName evidence="6">Holliday junction resolvase, putative</fullName>
    </submittedName>
</protein>
<evidence type="ECO:0000256" key="1">
    <source>
        <dbReference type="ARBA" id="ARBA00022490"/>
    </source>
</evidence>
<dbReference type="GO" id="GO:0004518">
    <property type="term" value="F:nuclease activity"/>
    <property type="evidence" value="ECO:0007669"/>
    <property type="project" value="UniProtKB-KW"/>
</dbReference>
<dbReference type="InterPro" id="IPR037027">
    <property type="entry name" value="YqgF/RNaseH-like_dom_sf"/>
</dbReference>
<keyword evidence="1" id="KW-0963">Cytoplasm</keyword>
<gene>
    <name evidence="6" type="ORF">TTHERM_000077719</name>
</gene>
<dbReference type="InterPro" id="IPR006641">
    <property type="entry name" value="YqgF/RNaseH-like_dom"/>
</dbReference>
<dbReference type="GO" id="GO:0016787">
    <property type="term" value="F:hydrolase activity"/>
    <property type="evidence" value="ECO:0007669"/>
    <property type="project" value="UniProtKB-KW"/>
</dbReference>
<evidence type="ECO:0000256" key="3">
    <source>
        <dbReference type="ARBA" id="ARBA00022722"/>
    </source>
</evidence>
<dbReference type="GO" id="GO:0000967">
    <property type="term" value="P:rRNA 5'-end processing"/>
    <property type="evidence" value="ECO:0007669"/>
    <property type="project" value="TreeGrafter"/>
</dbReference>
<dbReference type="PANTHER" id="PTHR33317">
    <property type="entry name" value="POLYNUCLEOTIDYL TRANSFERASE, RIBONUCLEASE H-LIKE SUPERFAMILY PROTEIN"/>
    <property type="match status" value="1"/>
</dbReference>
<evidence type="ECO:0000256" key="4">
    <source>
        <dbReference type="ARBA" id="ARBA00022801"/>
    </source>
</evidence>
<evidence type="ECO:0000259" key="5">
    <source>
        <dbReference type="SMART" id="SM00732"/>
    </source>
</evidence>
<keyword evidence="4" id="KW-0378">Hydrolase</keyword>
<reference evidence="7" key="1">
    <citation type="journal article" date="2006" name="PLoS Biol.">
        <title>Macronuclear genome sequence of the ciliate Tetrahymena thermophila, a model eukaryote.</title>
        <authorList>
            <person name="Eisen J.A."/>
            <person name="Coyne R.S."/>
            <person name="Wu M."/>
            <person name="Wu D."/>
            <person name="Thiagarajan M."/>
            <person name="Wortman J.R."/>
            <person name="Badger J.H."/>
            <person name="Ren Q."/>
            <person name="Amedeo P."/>
            <person name="Jones K.M."/>
            <person name="Tallon L.J."/>
            <person name="Delcher A.L."/>
            <person name="Salzberg S.L."/>
            <person name="Silva J.C."/>
            <person name="Haas B.J."/>
            <person name="Majoros W.H."/>
            <person name="Farzad M."/>
            <person name="Carlton J.M."/>
            <person name="Smith R.K. Jr."/>
            <person name="Garg J."/>
            <person name="Pearlman R.E."/>
            <person name="Karrer K.M."/>
            <person name="Sun L."/>
            <person name="Manning G."/>
            <person name="Elde N.C."/>
            <person name="Turkewitz A.P."/>
            <person name="Asai D.J."/>
            <person name="Wilkes D.E."/>
            <person name="Wang Y."/>
            <person name="Cai H."/>
            <person name="Collins K."/>
            <person name="Stewart B.A."/>
            <person name="Lee S.R."/>
            <person name="Wilamowska K."/>
            <person name="Weinberg Z."/>
            <person name="Ruzzo W.L."/>
            <person name="Wloga D."/>
            <person name="Gaertig J."/>
            <person name="Frankel J."/>
            <person name="Tsao C.-C."/>
            <person name="Gorovsky M.A."/>
            <person name="Keeling P.J."/>
            <person name="Waller R.F."/>
            <person name="Patron N.J."/>
            <person name="Cherry J.M."/>
            <person name="Stover N.A."/>
            <person name="Krieger C.J."/>
            <person name="del Toro C."/>
            <person name="Ryder H.F."/>
            <person name="Williamson S.C."/>
            <person name="Barbeau R.A."/>
            <person name="Hamilton E.P."/>
            <person name="Orias E."/>
        </authorList>
    </citation>
    <scope>NUCLEOTIDE SEQUENCE [LARGE SCALE GENOMIC DNA]</scope>
    <source>
        <strain evidence="7">SB210</strain>
    </source>
</reference>
<proteinExistence type="predicted"/>
<accession>W7X515</accession>
<keyword evidence="3" id="KW-0540">Nuclease</keyword>
<dbReference type="InterPro" id="IPR012337">
    <property type="entry name" value="RNaseH-like_sf"/>
</dbReference>
<sequence length="165" mass="19020">MQKSNLMFRLYLQKQMRLSPQGFTLLGVDYGTKFLGLSITDTKLKKAYMLETIETAGDARTFNNPIVIAKLKKHIQKENVKGLVIGATNFKRFFDAEINFMINKVDSNIPFTTVDESFTTFASKQILEEIAFNYNENLNLKQHKDLKDGISAMLILQIFLDYYNK</sequence>
<organism evidence="6 7">
    <name type="scientific">Tetrahymena thermophila (strain SB210)</name>
    <dbReference type="NCBI Taxonomy" id="312017"/>
    <lineage>
        <taxon>Eukaryota</taxon>
        <taxon>Sar</taxon>
        <taxon>Alveolata</taxon>
        <taxon>Ciliophora</taxon>
        <taxon>Intramacronucleata</taxon>
        <taxon>Oligohymenophorea</taxon>
        <taxon>Hymenostomatida</taxon>
        <taxon>Tetrahymenina</taxon>
        <taxon>Tetrahymenidae</taxon>
        <taxon>Tetrahymena</taxon>
    </lineage>
</organism>
<dbReference type="CDD" id="cd16964">
    <property type="entry name" value="YqgF"/>
    <property type="match status" value="1"/>
</dbReference>
<dbReference type="SUPFAM" id="SSF53098">
    <property type="entry name" value="Ribonuclease H-like"/>
    <property type="match status" value="1"/>
</dbReference>
<evidence type="ECO:0000313" key="6">
    <source>
        <dbReference type="EMBL" id="EWS74445.1"/>
    </source>
</evidence>
<evidence type="ECO:0000313" key="7">
    <source>
        <dbReference type="Proteomes" id="UP000009168"/>
    </source>
</evidence>
<dbReference type="EMBL" id="GG662704">
    <property type="protein sequence ID" value="EWS74445.1"/>
    <property type="molecule type" value="Genomic_DNA"/>
</dbReference>
<evidence type="ECO:0000256" key="2">
    <source>
        <dbReference type="ARBA" id="ARBA00022517"/>
    </source>
</evidence>
<dbReference type="OrthoDB" id="10261669at2759"/>